<dbReference type="FunFam" id="3.30.70.330:FF:000341">
    <property type="entry name" value="Hephaestus, isoform C"/>
    <property type="match status" value="1"/>
</dbReference>
<name>A0A671DL64_RHIFE</name>
<dbReference type="SMART" id="SM00360">
    <property type="entry name" value="RRM"/>
    <property type="match status" value="1"/>
</dbReference>
<dbReference type="GeneTree" id="ENSGT01050000244924"/>
<dbReference type="AlphaFoldDB" id="A0A671DL64"/>
<dbReference type="PANTHER" id="PTHR15592">
    <property type="entry name" value="MATRIN 3/NUCLEAR PROTEIN 220-RELATED"/>
    <property type="match status" value="1"/>
</dbReference>
<dbReference type="SUPFAM" id="SSF54928">
    <property type="entry name" value="RNA-binding domain, RBD"/>
    <property type="match status" value="1"/>
</dbReference>
<protein>
    <recommendedName>
        <fullName evidence="1">RRM domain-containing protein</fullName>
    </recommendedName>
</protein>
<evidence type="ECO:0000313" key="2">
    <source>
        <dbReference type="Ensembl" id="ENSRFEP00010001811.1"/>
    </source>
</evidence>
<dbReference type="Proteomes" id="UP000472240">
    <property type="component" value="Chromosome 1"/>
</dbReference>
<dbReference type="InterPro" id="IPR000504">
    <property type="entry name" value="RRM_dom"/>
</dbReference>
<dbReference type="GO" id="GO:0003723">
    <property type="term" value="F:RNA binding"/>
    <property type="evidence" value="ECO:0007669"/>
    <property type="project" value="InterPro"/>
</dbReference>
<dbReference type="Gene3D" id="3.30.70.330">
    <property type="match status" value="2"/>
</dbReference>
<reference evidence="2 3" key="2">
    <citation type="journal article" date="2018" name="Annu Rev Anim Biosci">
        <title>Bat Biology, Genomes, and the Bat1K Project: To Generate Chromosome-Level Genomes for All Living Bat Species.</title>
        <authorList>
            <person name="Teeling E.C."/>
            <person name="Vernes S.C."/>
            <person name="Davalos L.M."/>
            <person name="Ray D.A."/>
            <person name="Gilbert M.T.P."/>
            <person name="Myers E."/>
        </authorList>
    </citation>
    <scope>NUCLEOTIDE SEQUENCE</scope>
</reference>
<organism evidence="2 3">
    <name type="scientific">Rhinolophus ferrumequinum</name>
    <name type="common">Greater horseshoe bat</name>
    <dbReference type="NCBI Taxonomy" id="59479"/>
    <lineage>
        <taxon>Eukaryota</taxon>
        <taxon>Metazoa</taxon>
        <taxon>Chordata</taxon>
        <taxon>Craniata</taxon>
        <taxon>Vertebrata</taxon>
        <taxon>Euteleostomi</taxon>
        <taxon>Mammalia</taxon>
        <taxon>Eutheria</taxon>
        <taxon>Laurasiatheria</taxon>
        <taxon>Chiroptera</taxon>
        <taxon>Yinpterochiroptera</taxon>
        <taxon>Rhinolophoidea</taxon>
        <taxon>Rhinolophidae</taxon>
        <taxon>Rhinolophinae</taxon>
        <taxon>Rhinolophus</taxon>
    </lineage>
</organism>
<reference evidence="2" key="4">
    <citation type="submission" date="2025-08" db="UniProtKB">
        <authorList>
            <consortium name="Ensembl"/>
        </authorList>
    </citation>
    <scope>IDENTIFICATION</scope>
</reference>
<evidence type="ECO:0000259" key="1">
    <source>
        <dbReference type="SMART" id="SM00360"/>
    </source>
</evidence>
<sequence length="229" mass="25725">RDYSCPDLNLNPERVTPQSVFILSNMYGNGQRVKILFNKENAPVQTADGSQAQLAMSYLNGHKLHRKQVHITLSKHQNVQLPHKGQEDQALTKDYGNSPLHCFKKLGFKNFQNIFLPSATLHLSHIPPSISKDDLKMLFSSNGGIIKGLKFFQKDRKMALMEMGSVEEAIQLLTELHTTTWARITTCGCPPSPPPRPHPQHWPAKWPATTSIILQKATLKAAEVTLKDQ</sequence>
<reference evidence="3" key="3">
    <citation type="submission" date="2018-12" db="EMBL/GenBank/DDBJ databases">
        <title>G10K-VGP greater horseshoe bat female genome, primary haplotype.</title>
        <authorList>
            <person name="Teeling E."/>
            <person name="Myers G."/>
            <person name="Vernes S."/>
            <person name="Pippel M."/>
            <person name="Winkler S."/>
            <person name="Fedrigo O."/>
            <person name="Rhie A."/>
            <person name="Koren S."/>
            <person name="Phillippy A."/>
            <person name="Lewin H."/>
            <person name="Damas J."/>
            <person name="Howe K."/>
            <person name="Mountcastle J."/>
            <person name="Jarvis E.D."/>
        </authorList>
    </citation>
    <scope>NUCLEOTIDE SEQUENCE [LARGE SCALE GENOMIC DNA]</scope>
</reference>
<evidence type="ECO:0000313" key="3">
    <source>
        <dbReference type="Proteomes" id="UP000472240"/>
    </source>
</evidence>
<keyword evidence="3" id="KW-1185">Reference proteome</keyword>
<dbReference type="OMA" id="WARITTC"/>
<proteinExistence type="predicted"/>
<dbReference type="Ensembl" id="ENSRFET00010002008.1">
    <property type="protein sequence ID" value="ENSRFEP00010001811.1"/>
    <property type="gene ID" value="ENSRFEG00010001344.1"/>
</dbReference>
<reference evidence="2" key="5">
    <citation type="submission" date="2025-09" db="UniProtKB">
        <authorList>
            <consortium name="Ensembl"/>
        </authorList>
    </citation>
    <scope>IDENTIFICATION</scope>
</reference>
<dbReference type="InterPro" id="IPR035979">
    <property type="entry name" value="RBD_domain_sf"/>
</dbReference>
<accession>A0A671DL64</accession>
<feature type="domain" description="RRM" evidence="1">
    <location>
        <begin position="120"/>
        <end position="185"/>
    </location>
</feature>
<dbReference type="Pfam" id="PF13893">
    <property type="entry name" value="RRM_5"/>
    <property type="match status" value="1"/>
</dbReference>
<dbReference type="InterPro" id="IPR012677">
    <property type="entry name" value="Nucleotide-bd_a/b_plait_sf"/>
</dbReference>
<reference evidence="2 3" key="1">
    <citation type="journal article" date="2015" name="Annu Rev Anim Biosci">
        <title>The Genome 10K Project: a way forward.</title>
        <authorList>
            <person name="Koepfli K.P."/>
            <person name="Paten B."/>
            <person name="O'Brien S.J."/>
            <person name="Koepfli K.P."/>
            <person name="Paten B."/>
            <person name="Antunes A."/>
            <person name="Belov K."/>
            <person name="Bustamante C."/>
            <person name="Castoe T.A."/>
            <person name="Clawson H."/>
            <person name="Crawford A.J."/>
            <person name="Diekhans M."/>
            <person name="Distel D."/>
            <person name="Durbin R."/>
            <person name="Earl D."/>
            <person name="Fujita M.K."/>
            <person name="Gamble T."/>
            <person name="Georges A."/>
            <person name="Gemmell N."/>
            <person name="Gilbert M.T."/>
            <person name="Graves J.M."/>
            <person name="Green R.E."/>
            <person name="Hickey G."/>
            <person name="Jarvis E.D."/>
            <person name="Johnson W."/>
            <person name="Komissarov A."/>
            <person name="Korf I."/>
            <person name="Kuhn R."/>
            <person name="Larkin D.M."/>
            <person name="Lewin H."/>
            <person name="Lopez J.V."/>
            <person name="Ma J."/>
            <person name="Marques-Bonet T."/>
            <person name="Miller W."/>
            <person name="Murphy R."/>
            <person name="Pevzner P."/>
            <person name="Shapiro B."/>
            <person name="Steiner C."/>
            <person name="Tamazian G."/>
            <person name="Venkatesh B."/>
            <person name="Wang J."/>
            <person name="Wayne R."/>
            <person name="Wiley E."/>
            <person name="Yang H."/>
            <person name="Zhang G."/>
            <person name="Haussler D."/>
            <person name="Ryder O."/>
            <person name="O'Brien S.J."/>
        </authorList>
    </citation>
    <scope>NUCLEOTIDE SEQUENCE</scope>
</reference>
<dbReference type="InParanoid" id="A0A671DL64"/>